<dbReference type="CDD" id="cd12223">
    <property type="entry name" value="RRM_SR140"/>
    <property type="match status" value="1"/>
</dbReference>
<feature type="compositionally biased region" description="Low complexity" evidence="4">
    <location>
        <begin position="309"/>
        <end position="321"/>
    </location>
</feature>
<dbReference type="InterPro" id="IPR035009">
    <property type="entry name" value="SR140_RRM"/>
</dbReference>
<organism evidence="8">
    <name type="scientific">Toxoplasma gondii (strain ATCC 50861 / VEG)</name>
    <dbReference type="NCBI Taxonomy" id="432359"/>
    <lineage>
        <taxon>Eukaryota</taxon>
        <taxon>Sar</taxon>
        <taxon>Alveolata</taxon>
        <taxon>Apicomplexa</taxon>
        <taxon>Conoidasida</taxon>
        <taxon>Coccidia</taxon>
        <taxon>Eucoccidiorida</taxon>
        <taxon>Eimeriorina</taxon>
        <taxon>Sarcocystidae</taxon>
        <taxon>Toxoplasma</taxon>
    </lineage>
</organism>
<reference evidence="8" key="1">
    <citation type="journal article" date="2015" name="PLoS ONE">
        <title>Comprehensive Evaluation of Toxoplasma gondii VEG and Neospora caninum LIV Genomes with Tachyzoite Stage Transcriptome and Proteome Defines Novel Transcript Features.</title>
        <authorList>
            <person name="Ramaprasad A."/>
            <person name="Mourier T."/>
            <person name="Naeem R."/>
            <person name="Malas T.B."/>
            <person name="Moussa E."/>
            <person name="Panigrahi A."/>
            <person name="Vermont S.J."/>
            <person name="Otto T.D."/>
            <person name="Wastling J."/>
            <person name="Pain A."/>
        </authorList>
    </citation>
    <scope>NUCLEOTIDE SEQUENCE</scope>
    <source>
        <strain evidence="8">VEG</strain>
    </source>
</reference>
<feature type="domain" description="SURP motif" evidence="6">
    <location>
        <begin position="346"/>
        <end position="392"/>
    </location>
</feature>
<dbReference type="InterPro" id="IPR035979">
    <property type="entry name" value="RBD_domain_sf"/>
</dbReference>
<dbReference type="InterPro" id="IPR008942">
    <property type="entry name" value="ENTH_VHS"/>
</dbReference>
<dbReference type="InterPro" id="IPR000061">
    <property type="entry name" value="Surp"/>
</dbReference>
<proteinExistence type="predicted"/>
<gene>
    <name evidence="8" type="ORF">BN1205_090590</name>
</gene>
<evidence type="ECO:0000259" key="5">
    <source>
        <dbReference type="PROSITE" id="PS50102"/>
    </source>
</evidence>
<keyword evidence="3" id="KW-0175">Coiled coil</keyword>
<evidence type="ECO:0000256" key="2">
    <source>
        <dbReference type="PROSITE-ProRule" id="PRU00176"/>
    </source>
</evidence>
<feature type="region of interest" description="Disordered" evidence="4">
    <location>
        <begin position="1"/>
        <end position="114"/>
    </location>
</feature>
<dbReference type="Gene3D" id="3.30.70.330">
    <property type="match status" value="1"/>
</dbReference>
<feature type="domain" description="RRM" evidence="5">
    <location>
        <begin position="180"/>
        <end position="261"/>
    </location>
</feature>
<feature type="region of interest" description="Disordered" evidence="4">
    <location>
        <begin position="433"/>
        <end position="462"/>
    </location>
</feature>
<dbReference type="Pfam" id="PF01805">
    <property type="entry name" value="Surp"/>
    <property type="match status" value="1"/>
</dbReference>
<evidence type="ECO:0000256" key="1">
    <source>
        <dbReference type="ARBA" id="ARBA00022884"/>
    </source>
</evidence>
<feature type="compositionally biased region" description="Acidic residues" evidence="4">
    <location>
        <begin position="813"/>
        <end position="827"/>
    </location>
</feature>
<feature type="compositionally biased region" description="Basic and acidic residues" evidence="4">
    <location>
        <begin position="907"/>
        <end position="922"/>
    </location>
</feature>
<protein>
    <submittedName>
        <fullName evidence="8">RRM domain-containing protein</fullName>
    </submittedName>
</protein>
<dbReference type="InterPro" id="IPR035967">
    <property type="entry name" value="SWAP/Surp_sf"/>
</dbReference>
<evidence type="ECO:0000313" key="8">
    <source>
        <dbReference type="EMBL" id="CEL73416.1"/>
    </source>
</evidence>
<evidence type="ECO:0000256" key="4">
    <source>
        <dbReference type="SAM" id="MobiDB-lite"/>
    </source>
</evidence>
<feature type="compositionally biased region" description="Basic and acidic residues" evidence="4">
    <location>
        <begin position="828"/>
        <end position="850"/>
    </location>
</feature>
<feature type="coiled-coil region" evidence="3">
    <location>
        <begin position="117"/>
        <end position="147"/>
    </location>
</feature>
<dbReference type="GO" id="GO:0006396">
    <property type="term" value="P:RNA processing"/>
    <property type="evidence" value="ECO:0007669"/>
    <property type="project" value="InterPro"/>
</dbReference>
<dbReference type="InterPro" id="IPR012677">
    <property type="entry name" value="Nucleotide-bd_a/b_plait_sf"/>
</dbReference>
<dbReference type="Pfam" id="PF08312">
    <property type="entry name" value="cwf21"/>
    <property type="match status" value="1"/>
</dbReference>
<feature type="region of interest" description="Disordered" evidence="4">
    <location>
        <begin position="301"/>
        <end position="327"/>
    </location>
</feature>
<dbReference type="PROSITE" id="PS51391">
    <property type="entry name" value="CID"/>
    <property type="match status" value="1"/>
</dbReference>
<dbReference type="InterPro" id="IPR000504">
    <property type="entry name" value="RRM_dom"/>
</dbReference>
<dbReference type="SUPFAM" id="SSF54928">
    <property type="entry name" value="RNA-binding domain, RBD"/>
    <property type="match status" value="1"/>
</dbReference>
<feature type="domain" description="CID" evidence="7">
    <location>
        <begin position="454"/>
        <end position="621"/>
    </location>
</feature>
<dbReference type="GO" id="GO:0003723">
    <property type="term" value="F:RNA binding"/>
    <property type="evidence" value="ECO:0007669"/>
    <property type="project" value="UniProtKB-UniRule"/>
</dbReference>
<dbReference type="PROSITE" id="PS50128">
    <property type="entry name" value="SURP"/>
    <property type="match status" value="1"/>
</dbReference>
<accession>A0A0F7UTP5</accession>
<feature type="compositionally biased region" description="Gly residues" evidence="4">
    <location>
        <begin position="1"/>
        <end position="13"/>
    </location>
</feature>
<dbReference type="SMART" id="SM00648">
    <property type="entry name" value="SWAP"/>
    <property type="match status" value="1"/>
</dbReference>
<feature type="region of interest" description="Disordered" evidence="4">
    <location>
        <begin position="899"/>
        <end position="924"/>
    </location>
</feature>
<dbReference type="GO" id="GO:0005634">
    <property type="term" value="C:nucleus"/>
    <property type="evidence" value="ECO:0007669"/>
    <property type="project" value="TreeGrafter"/>
</dbReference>
<name>A0A0F7UTP5_TOXGV</name>
<dbReference type="PROSITE" id="PS50102">
    <property type="entry name" value="RRM"/>
    <property type="match status" value="1"/>
</dbReference>
<dbReference type="AlphaFoldDB" id="A0A0F7UTP5"/>
<dbReference type="SMART" id="SM01115">
    <property type="entry name" value="cwf21"/>
    <property type="match status" value="1"/>
</dbReference>
<evidence type="ECO:0000259" key="6">
    <source>
        <dbReference type="PROSITE" id="PS50128"/>
    </source>
</evidence>
<dbReference type="SMART" id="SM00360">
    <property type="entry name" value="RRM"/>
    <property type="match status" value="1"/>
</dbReference>
<dbReference type="EMBL" id="LN714495">
    <property type="protein sequence ID" value="CEL73416.1"/>
    <property type="molecule type" value="Genomic_DNA"/>
</dbReference>
<evidence type="ECO:0000256" key="3">
    <source>
        <dbReference type="SAM" id="Coils"/>
    </source>
</evidence>
<dbReference type="PANTHER" id="PTHR23140:SF0">
    <property type="entry name" value="U2 SNRNP-ASSOCIATED SURP MOTIF-CONTAINING PROTEIN"/>
    <property type="match status" value="1"/>
</dbReference>
<feature type="compositionally biased region" description="Low complexity" evidence="4">
    <location>
        <begin position="78"/>
        <end position="105"/>
    </location>
</feature>
<feature type="compositionally biased region" description="Basic and acidic residues" evidence="4">
    <location>
        <begin position="793"/>
        <end position="812"/>
    </location>
</feature>
<sequence length="999" mass="110576">MRGPLGRGAGGGVASDDRTRGMSDLGKSFQPDGPPTPPDTPHRNFIRGGVFDPSSGHTSVIREPRKPGGSLWLPPPASAANADSVAAAAAAAAAAAEPGASPSTAKKSTKGSHKKEIDSFLEEIKKKQELIDKKKQLYKQLSETRTEDERMVLRAQLTAIENATRLPGAPPVDLEKESSTNLYLGNLSPEITEEFLCQQFGKYGNITSVKIMYPRTEEEKKRNRNCGFVSFESRPQAEAAKHNLDGVSFYGMVIRIGWGKSVGRPVVAPSPSQLLAAGGEAMKGSTPMSGGQMGCFFTPGSGSGGMPGYGSPSPGSQNSPPRFRDRRDDVGIVEVVVPKDKRKRVLIDLLAKYVAEEGHPFEQQIMEKSPRGSEDGKFDFLYDHDSPDNIYYRWRVFAFSQGDTLRSWRTEPFHIFLGGRKWKPPSEKFFQERSRHKVERKDDSHSAAKGGEHLGSEDRDTLEEHLRDITRQRESVKNAMVFCMSHANCSAEIALCLYEALTLAETNLDSKLARLYLLSDILFNSSAPTPSAWSYRASLEKYLPRIFLHWTQMFCGNSTERESEQKDAANGEAEEEIRRRERKQKYQIRRLLKRLLRIWTGWAVYSPAFLQGLEASLFSADFPAQLAEAPEEAGPPAEAAELVDDDVDGQPIAAAEACLLAKYPLQLREQIHQWCRLDRSELEKLCLQRGVAARGGGGSAGCAIDRLACSEYYLQLKTEAEDAPLQLSSMGQAAALRAAAGDADALSTFWSSSLAPLGSKAFAEGGGGEAGQDALAEGPSGERGVAEETPGTLDRRDSDRGDSEKEEVKSDSSDDIFDLPEEEEKSFEDERDKETEKESEKEEKRAAMDRMKMRQVELQVTQLQVELEKKGFEKDVIEVKCDQLRQELISEIQKEVQKEAAQADQAHSSEKSDAKEKSDRKGATSRKRQVPFDFFLAFLIPCFFFSELSSFVSCPDNSFAAVHLTFAFESRRHLLCLDFCSSRVLNSRNKNALGSRQLH</sequence>
<dbReference type="Gene3D" id="1.10.10.790">
    <property type="entry name" value="Surp module"/>
    <property type="match status" value="1"/>
</dbReference>
<dbReference type="Pfam" id="PF04818">
    <property type="entry name" value="CID"/>
    <property type="match status" value="1"/>
</dbReference>
<dbReference type="SUPFAM" id="SSF109905">
    <property type="entry name" value="Surp module (SWAP domain)"/>
    <property type="match status" value="1"/>
</dbReference>
<dbReference type="CDD" id="cd21372">
    <property type="entry name" value="cwf21_CWC21-like"/>
    <property type="match status" value="1"/>
</dbReference>
<dbReference type="InterPro" id="IPR051485">
    <property type="entry name" value="SR-CTD_assoc_factor"/>
</dbReference>
<evidence type="ECO:0000259" key="7">
    <source>
        <dbReference type="PROSITE" id="PS51391"/>
    </source>
</evidence>
<dbReference type="Pfam" id="PF00076">
    <property type="entry name" value="RRM_1"/>
    <property type="match status" value="1"/>
</dbReference>
<keyword evidence="1 2" id="KW-0694">RNA-binding</keyword>
<dbReference type="Gene3D" id="1.25.40.90">
    <property type="match status" value="1"/>
</dbReference>
<dbReference type="SMART" id="SM00582">
    <property type="entry name" value="RPR"/>
    <property type="match status" value="1"/>
</dbReference>
<dbReference type="InterPro" id="IPR013170">
    <property type="entry name" value="mRNA_splic_Cwf21_dom"/>
</dbReference>
<dbReference type="PANTHER" id="PTHR23140">
    <property type="entry name" value="RNA PROCESSING PROTEIN LD23810P"/>
    <property type="match status" value="1"/>
</dbReference>
<feature type="region of interest" description="Disordered" evidence="4">
    <location>
        <begin position="763"/>
        <end position="850"/>
    </location>
</feature>
<dbReference type="InterPro" id="IPR006569">
    <property type="entry name" value="CID_dom"/>
</dbReference>